<comment type="subcellular location">
    <subcellularLocation>
        <location evidence="2">Cell membrane</location>
        <topology evidence="2">Multi-pass membrane protein</topology>
    </subcellularLocation>
</comment>
<evidence type="ECO:0000256" key="11">
    <source>
        <dbReference type="ARBA" id="ARBA00023136"/>
    </source>
</evidence>
<dbReference type="PROSITE" id="PS50109">
    <property type="entry name" value="HIS_KIN"/>
    <property type="match status" value="1"/>
</dbReference>
<dbReference type="SMART" id="SM00304">
    <property type="entry name" value="HAMP"/>
    <property type="match status" value="1"/>
</dbReference>
<comment type="catalytic activity">
    <reaction evidence="1">
        <text>ATP + protein L-histidine = ADP + protein N-phospho-L-histidine.</text>
        <dbReference type="EC" id="2.7.13.3"/>
    </reaction>
</comment>
<evidence type="ECO:0000259" key="15">
    <source>
        <dbReference type="PROSITE" id="PS50885"/>
    </source>
</evidence>
<dbReference type="Gene3D" id="1.10.287.130">
    <property type="match status" value="1"/>
</dbReference>
<dbReference type="InterPro" id="IPR036890">
    <property type="entry name" value="HATPase_C_sf"/>
</dbReference>
<dbReference type="InterPro" id="IPR036097">
    <property type="entry name" value="HisK_dim/P_sf"/>
</dbReference>
<evidence type="ECO:0000256" key="6">
    <source>
        <dbReference type="ARBA" id="ARBA00022679"/>
    </source>
</evidence>
<evidence type="ECO:0000256" key="3">
    <source>
        <dbReference type="ARBA" id="ARBA00012438"/>
    </source>
</evidence>
<feature type="domain" description="Histidine kinase" evidence="14">
    <location>
        <begin position="228"/>
        <end position="442"/>
    </location>
</feature>
<evidence type="ECO:0000256" key="10">
    <source>
        <dbReference type="ARBA" id="ARBA00023012"/>
    </source>
</evidence>
<dbReference type="SMART" id="SM00388">
    <property type="entry name" value="HisKA"/>
    <property type="match status" value="1"/>
</dbReference>
<dbReference type="Pfam" id="PF00512">
    <property type="entry name" value="HisKA"/>
    <property type="match status" value="1"/>
</dbReference>
<dbReference type="SMART" id="SM00387">
    <property type="entry name" value="HATPase_c"/>
    <property type="match status" value="1"/>
</dbReference>
<evidence type="ECO:0000256" key="9">
    <source>
        <dbReference type="ARBA" id="ARBA00022840"/>
    </source>
</evidence>
<dbReference type="GO" id="GO:0004721">
    <property type="term" value="F:phosphoprotein phosphatase activity"/>
    <property type="evidence" value="ECO:0007669"/>
    <property type="project" value="TreeGrafter"/>
</dbReference>
<keyword evidence="6" id="KW-0808">Transferase</keyword>
<dbReference type="CDD" id="cd06225">
    <property type="entry name" value="HAMP"/>
    <property type="match status" value="1"/>
</dbReference>
<dbReference type="GO" id="GO:0000155">
    <property type="term" value="F:phosphorelay sensor kinase activity"/>
    <property type="evidence" value="ECO:0007669"/>
    <property type="project" value="InterPro"/>
</dbReference>
<dbReference type="InterPro" id="IPR050351">
    <property type="entry name" value="BphY/WalK/GraS-like"/>
</dbReference>
<evidence type="ECO:0000259" key="14">
    <source>
        <dbReference type="PROSITE" id="PS50109"/>
    </source>
</evidence>
<sequence>MRFHRKIFLTMALAITGISLIFISMTHFVVTKAIDAGIHEARQKEVASLMSQLTNYYLDHEQSWDGLAQTDLLKDIDRESPGILIRSKDKQVVLKQGDMQERLITRLGVKRSIAIDGNTVGQLYYYDPDVANFNKIMIGIPISVIFVLIGSGTLLILISLVIAYQLSRWLSSPLRVLLPAIEQLGKGELGVQAHVKAQDEYGEIADAFNEMSVKLEKAEEVRRNLTADIAHELRTPLTIVSGKLDHLQQQGQPVPPETFLPIQDELIRLNQLVEDLRTLSLAEAGKLQLNQTEVDLAELSKRICQAIEPLAEDKEISLQLEVNADQTTLQVDPDRIKQVLMNLLTNAIRHTPSHGTISVRMQNDSRQYLSMIVQDSGTGISPEHLPHLFDRFYRTDEARTRDGGGTGLGLAIAKQFVLSHGGTIEVESQLHQGTTFIIKLPY</sequence>
<dbReference type="Pfam" id="PF02518">
    <property type="entry name" value="HATPase_c"/>
    <property type="match status" value="1"/>
</dbReference>
<keyword evidence="7" id="KW-0547">Nucleotide-binding</keyword>
<dbReference type="CDD" id="cd00075">
    <property type="entry name" value="HATPase"/>
    <property type="match status" value="1"/>
</dbReference>
<protein>
    <recommendedName>
        <fullName evidence="3">histidine kinase</fullName>
        <ecNumber evidence="3">2.7.13.3</ecNumber>
    </recommendedName>
</protein>
<dbReference type="SUPFAM" id="SSF47384">
    <property type="entry name" value="Homodimeric domain of signal transducing histidine kinase"/>
    <property type="match status" value="1"/>
</dbReference>
<dbReference type="SUPFAM" id="SSF158472">
    <property type="entry name" value="HAMP domain-like"/>
    <property type="match status" value="1"/>
</dbReference>
<evidence type="ECO:0000256" key="13">
    <source>
        <dbReference type="SAM" id="Phobius"/>
    </source>
</evidence>
<keyword evidence="5" id="KW-0597">Phosphoprotein</keyword>
<dbReference type="GO" id="GO:0005886">
    <property type="term" value="C:plasma membrane"/>
    <property type="evidence" value="ECO:0007669"/>
    <property type="project" value="UniProtKB-SubCell"/>
</dbReference>
<dbReference type="PANTHER" id="PTHR45453:SF1">
    <property type="entry name" value="PHOSPHATE REGULON SENSOR PROTEIN PHOR"/>
    <property type="match status" value="1"/>
</dbReference>
<evidence type="ECO:0000256" key="2">
    <source>
        <dbReference type="ARBA" id="ARBA00004651"/>
    </source>
</evidence>
<dbReference type="InterPro" id="IPR003661">
    <property type="entry name" value="HisK_dim/P_dom"/>
</dbReference>
<keyword evidence="9" id="KW-0067">ATP-binding</keyword>
<dbReference type="OrthoDB" id="9813151at2"/>
<dbReference type="RefSeq" id="WP_091188303.1">
    <property type="nucleotide sequence ID" value="NZ_FOMT01000004.1"/>
</dbReference>
<dbReference type="AlphaFoldDB" id="A0A1I2DIJ7"/>
<dbReference type="CDD" id="cd00082">
    <property type="entry name" value="HisKA"/>
    <property type="match status" value="1"/>
</dbReference>
<dbReference type="InterPro" id="IPR003660">
    <property type="entry name" value="HAMP_dom"/>
</dbReference>
<keyword evidence="10" id="KW-0902">Two-component regulatory system</keyword>
<keyword evidence="12" id="KW-0175">Coiled coil</keyword>
<gene>
    <name evidence="16" type="ORF">SAMN05216378_4123</name>
</gene>
<keyword evidence="17" id="KW-1185">Reference proteome</keyword>
<evidence type="ECO:0000256" key="7">
    <source>
        <dbReference type="ARBA" id="ARBA00022741"/>
    </source>
</evidence>
<dbReference type="InterPro" id="IPR004358">
    <property type="entry name" value="Sig_transdc_His_kin-like_C"/>
</dbReference>
<dbReference type="Proteomes" id="UP000198855">
    <property type="component" value="Unassembled WGS sequence"/>
</dbReference>
<dbReference type="STRING" id="1045775.SAMN05216378_4123"/>
<keyword evidence="8 16" id="KW-0418">Kinase</keyword>
<dbReference type="InterPro" id="IPR003594">
    <property type="entry name" value="HATPase_dom"/>
</dbReference>
<feature type="coiled-coil region" evidence="12">
    <location>
        <begin position="208"/>
        <end position="235"/>
    </location>
</feature>
<evidence type="ECO:0000256" key="8">
    <source>
        <dbReference type="ARBA" id="ARBA00022777"/>
    </source>
</evidence>
<evidence type="ECO:0000256" key="4">
    <source>
        <dbReference type="ARBA" id="ARBA00022475"/>
    </source>
</evidence>
<dbReference type="InterPro" id="IPR005467">
    <property type="entry name" value="His_kinase_dom"/>
</dbReference>
<dbReference type="PANTHER" id="PTHR45453">
    <property type="entry name" value="PHOSPHATE REGULON SENSOR PROTEIN PHOR"/>
    <property type="match status" value="1"/>
</dbReference>
<keyword evidence="13" id="KW-0812">Transmembrane</keyword>
<evidence type="ECO:0000256" key="1">
    <source>
        <dbReference type="ARBA" id="ARBA00000085"/>
    </source>
</evidence>
<dbReference type="GO" id="GO:0016036">
    <property type="term" value="P:cellular response to phosphate starvation"/>
    <property type="evidence" value="ECO:0007669"/>
    <property type="project" value="TreeGrafter"/>
</dbReference>
<dbReference type="FunFam" id="3.30.565.10:FF:000006">
    <property type="entry name" value="Sensor histidine kinase WalK"/>
    <property type="match status" value="1"/>
</dbReference>
<evidence type="ECO:0000313" key="16">
    <source>
        <dbReference type="EMBL" id="SFE80259.1"/>
    </source>
</evidence>
<feature type="transmembrane region" description="Helical" evidence="13">
    <location>
        <begin position="7"/>
        <end position="30"/>
    </location>
</feature>
<dbReference type="PROSITE" id="PS50885">
    <property type="entry name" value="HAMP"/>
    <property type="match status" value="1"/>
</dbReference>
<keyword evidence="11 13" id="KW-0472">Membrane</keyword>
<feature type="domain" description="HAMP" evidence="15">
    <location>
        <begin position="168"/>
        <end position="220"/>
    </location>
</feature>
<accession>A0A1I2DIJ7</accession>
<evidence type="ECO:0000256" key="5">
    <source>
        <dbReference type="ARBA" id="ARBA00022553"/>
    </source>
</evidence>
<proteinExistence type="predicted"/>
<organism evidence="16 17">
    <name type="scientific">Paenibacillus catalpae</name>
    <dbReference type="NCBI Taxonomy" id="1045775"/>
    <lineage>
        <taxon>Bacteria</taxon>
        <taxon>Bacillati</taxon>
        <taxon>Bacillota</taxon>
        <taxon>Bacilli</taxon>
        <taxon>Bacillales</taxon>
        <taxon>Paenibacillaceae</taxon>
        <taxon>Paenibacillus</taxon>
    </lineage>
</organism>
<dbReference type="Gene3D" id="3.30.565.10">
    <property type="entry name" value="Histidine kinase-like ATPase, C-terminal domain"/>
    <property type="match status" value="1"/>
</dbReference>
<dbReference type="Gene3D" id="6.10.340.10">
    <property type="match status" value="1"/>
</dbReference>
<evidence type="ECO:0000313" key="17">
    <source>
        <dbReference type="Proteomes" id="UP000198855"/>
    </source>
</evidence>
<feature type="transmembrane region" description="Helical" evidence="13">
    <location>
        <begin position="136"/>
        <end position="164"/>
    </location>
</feature>
<keyword evidence="13" id="KW-1133">Transmembrane helix</keyword>
<keyword evidence="4" id="KW-1003">Cell membrane</keyword>
<dbReference type="EMBL" id="FOMT01000004">
    <property type="protein sequence ID" value="SFE80259.1"/>
    <property type="molecule type" value="Genomic_DNA"/>
</dbReference>
<dbReference type="SUPFAM" id="SSF55874">
    <property type="entry name" value="ATPase domain of HSP90 chaperone/DNA topoisomerase II/histidine kinase"/>
    <property type="match status" value="1"/>
</dbReference>
<name>A0A1I2DIJ7_9BACL</name>
<dbReference type="EC" id="2.7.13.3" evidence="3"/>
<reference evidence="17" key="1">
    <citation type="submission" date="2016-10" db="EMBL/GenBank/DDBJ databases">
        <authorList>
            <person name="Varghese N."/>
            <person name="Submissions S."/>
        </authorList>
    </citation>
    <scope>NUCLEOTIDE SEQUENCE [LARGE SCALE GENOMIC DNA]</scope>
    <source>
        <strain evidence="17">CGMCC 1.10784</strain>
    </source>
</reference>
<dbReference type="Pfam" id="PF00672">
    <property type="entry name" value="HAMP"/>
    <property type="match status" value="1"/>
</dbReference>
<dbReference type="GO" id="GO:0005524">
    <property type="term" value="F:ATP binding"/>
    <property type="evidence" value="ECO:0007669"/>
    <property type="project" value="UniProtKB-KW"/>
</dbReference>
<dbReference type="PRINTS" id="PR00344">
    <property type="entry name" value="BCTRLSENSOR"/>
</dbReference>
<evidence type="ECO:0000256" key="12">
    <source>
        <dbReference type="SAM" id="Coils"/>
    </source>
</evidence>